<dbReference type="PANTHER" id="PTHR48081:SF13">
    <property type="entry name" value="ALPHA_BETA HYDROLASE"/>
    <property type="match status" value="1"/>
</dbReference>
<reference evidence="3 4" key="1">
    <citation type="submission" date="2020-03" db="EMBL/GenBank/DDBJ databases">
        <title>WGS of actinomycetes isolated from Thailand.</title>
        <authorList>
            <person name="Thawai C."/>
        </authorList>
    </citation>
    <scope>NUCLEOTIDE SEQUENCE [LARGE SCALE GENOMIC DNA]</scope>
    <source>
        <strain evidence="3 4">PRB2-1</strain>
    </source>
</reference>
<proteinExistence type="predicted"/>
<keyword evidence="4" id="KW-1185">Reference proteome</keyword>
<name>A0ABX0ZTR5_9ACTN</name>
<dbReference type="Gene3D" id="3.40.50.1820">
    <property type="entry name" value="alpha/beta hydrolase"/>
    <property type="match status" value="1"/>
</dbReference>
<organism evidence="3 4">
    <name type="scientific">Actinacidiphila epipremni</name>
    <dbReference type="NCBI Taxonomy" id="2053013"/>
    <lineage>
        <taxon>Bacteria</taxon>
        <taxon>Bacillati</taxon>
        <taxon>Actinomycetota</taxon>
        <taxon>Actinomycetes</taxon>
        <taxon>Kitasatosporales</taxon>
        <taxon>Streptomycetaceae</taxon>
        <taxon>Actinacidiphila</taxon>
    </lineage>
</organism>
<evidence type="ECO:0000256" key="1">
    <source>
        <dbReference type="ARBA" id="ARBA00022801"/>
    </source>
</evidence>
<evidence type="ECO:0000313" key="4">
    <source>
        <dbReference type="Proteomes" id="UP000734511"/>
    </source>
</evidence>
<dbReference type="PANTHER" id="PTHR48081">
    <property type="entry name" value="AB HYDROLASE SUPERFAMILY PROTEIN C4A8.06C"/>
    <property type="match status" value="1"/>
</dbReference>
<dbReference type="GO" id="GO:0016787">
    <property type="term" value="F:hydrolase activity"/>
    <property type="evidence" value="ECO:0007669"/>
    <property type="project" value="UniProtKB-KW"/>
</dbReference>
<dbReference type="EMBL" id="JAATEJ010000021">
    <property type="protein sequence ID" value="NJP46352.1"/>
    <property type="molecule type" value="Genomic_DNA"/>
</dbReference>
<dbReference type="Pfam" id="PF20434">
    <property type="entry name" value="BD-FAE"/>
    <property type="match status" value="1"/>
</dbReference>
<dbReference type="RefSeq" id="WP_167985211.1">
    <property type="nucleotide sequence ID" value="NZ_JAATEJ010000021.1"/>
</dbReference>
<evidence type="ECO:0000313" key="3">
    <source>
        <dbReference type="EMBL" id="NJP46352.1"/>
    </source>
</evidence>
<protein>
    <submittedName>
        <fullName evidence="3">Alpha/beta hydrolase</fullName>
    </submittedName>
</protein>
<dbReference type="InterPro" id="IPR029058">
    <property type="entry name" value="AB_hydrolase_fold"/>
</dbReference>
<dbReference type="InterPro" id="IPR002227">
    <property type="entry name" value="Tyrosinase_Cu-bd"/>
</dbReference>
<dbReference type="PROSITE" id="PS00498">
    <property type="entry name" value="TYROSINASE_2"/>
    <property type="match status" value="1"/>
</dbReference>
<gene>
    <name evidence="3" type="ORF">HCN08_23515</name>
</gene>
<comment type="caution">
    <text evidence="3">The sequence shown here is derived from an EMBL/GenBank/DDBJ whole genome shotgun (WGS) entry which is preliminary data.</text>
</comment>
<dbReference type="InterPro" id="IPR049492">
    <property type="entry name" value="BD-FAE-like_dom"/>
</dbReference>
<dbReference type="SUPFAM" id="SSF53474">
    <property type="entry name" value="alpha/beta-Hydrolases"/>
    <property type="match status" value="1"/>
</dbReference>
<evidence type="ECO:0000259" key="2">
    <source>
        <dbReference type="PROSITE" id="PS00498"/>
    </source>
</evidence>
<keyword evidence="1 3" id="KW-0378">Hydrolase</keyword>
<dbReference type="Proteomes" id="UP000734511">
    <property type="component" value="Unassembled WGS sequence"/>
</dbReference>
<accession>A0ABX0ZTR5</accession>
<dbReference type="InterPro" id="IPR050300">
    <property type="entry name" value="GDXG_lipolytic_enzyme"/>
</dbReference>
<feature type="domain" description="Tyrosinase copper-binding" evidence="2">
    <location>
        <begin position="252"/>
        <end position="263"/>
    </location>
</feature>
<sequence length="521" mass="54225">MSPAFADDGDVLASQNFTNIAYKDPIPATTKGNLLDIYLPERAKGEKLPLVIFSNGSAWTADSGKGGANTWAAALGSAGYAVAGVSIRSSSQVQAPGQIQDVHDAIRYLRAHADEYGFDPNRFAFAGFSSGAWAAAIAGTTGGSDNPLFWGTNPATEGVSDKVQAVVTYALPANFRTMDSQWGGDATWGVDENGLAVPPSGVGITGLQHNPTNSPESSLVGCKGGSMPAGLQDPDCVWADPASPVQNVSADDPPFLLMHGGSDNLLPFLQSQQMFDALAAACVDATFQWVAGQGHTGSYPASVQNVTRRVQQVDPSTCKKQPVRQYFGTADAPITDELPNFGYVQAFLDRVLAPTPPTAPSTQELLVNVPDAPPGEFGWTIDGDNGLVDLGTAEDHDGDYFDATGKINPIAVSDSRRSLAPWSISASVSDFKDGDKQFSGAYLGWTPQVLEAGAGAKASGSVSPGYDDHGAGLSVSRGLGWADQNHPKGTAKLGADLELKIPGSVDKGAYRATLTITALSS</sequence>